<evidence type="ECO:0000256" key="1">
    <source>
        <dbReference type="SAM" id="MobiDB-lite"/>
    </source>
</evidence>
<keyword evidence="4" id="KW-1185">Reference proteome</keyword>
<dbReference type="Proteomes" id="UP000652198">
    <property type="component" value="Unassembled WGS sequence"/>
</dbReference>
<feature type="non-terminal residue" evidence="3">
    <location>
        <position position="128"/>
    </location>
</feature>
<feature type="signal peptide" evidence="2">
    <location>
        <begin position="1"/>
        <end position="31"/>
    </location>
</feature>
<sequence length="128" mass="11712">MKKQNGDTRALGTSKAVLAVAVSLYAAMAGAQTSPATPAAPSANSTKLMVAQTLPVDCPLFDALGCRQEDGGSRGGGGVGVAAAAAAGLGSTSPSGSQSSNGSGTSSAGLGANGGGSTSNAAGLGAGG</sequence>
<evidence type="ECO:0000256" key="2">
    <source>
        <dbReference type="SAM" id="SignalP"/>
    </source>
</evidence>
<feature type="region of interest" description="Disordered" evidence="1">
    <location>
        <begin position="88"/>
        <end position="128"/>
    </location>
</feature>
<comment type="caution">
    <text evidence="3">The sequence shown here is derived from an EMBL/GenBank/DDBJ whole genome shotgun (WGS) entry which is preliminary data.</text>
</comment>
<evidence type="ECO:0000313" key="3">
    <source>
        <dbReference type="EMBL" id="NPT44204.1"/>
    </source>
</evidence>
<evidence type="ECO:0000313" key="4">
    <source>
        <dbReference type="Proteomes" id="UP000652198"/>
    </source>
</evidence>
<protein>
    <submittedName>
        <fullName evidence="3">Uncharacterized protein</fullName>
    </submittedName>
</protein>
<gene>
    <name evidence="3" type="ORF">GNZ12_23430</name>
</gene>
<reference evidence="3 4" key="1">
    <citation type="submission" date="2019-11" db="EMBL/GenBank/DDBJ databases">
        <title>Metabolism of dissolved organic matter in forest soils.</title>
        <authorList>
            <person name="Cyle K.T."/>
            <person name="Wilhelm R.C."/>
            <person name="Martinez C.E."/>
        </authorList>
    </citation>
    <scope>NUCLEOTIDE SEQUENCE [LARGE SCALE GENOMIC DNA]</scope>
    <source>
        <strain evidence="3 4">1N</strain>
    </source>
</reference>
<feature type="chain" id="PRO_5045971880" evidence="2">
    <location>
        <begin position="32"/>
        <end position="128"/>
    </location>
</feature>
<keyword evidence="2" id="KW-0732">Signal</keyword>
<feature type="compositionally biased region" description="Low complexity" evidence="1">
    <location>
        <begin position="88"/>
        <end position="110"/>
    </location>
</feature>
<dbReference type="EMBL" id="WOEY01000090">
    <property type="protein sequence ID" value="NPT44204.1"/>
    <property type="molecule type" value="Genomic_DNA"/>
</dbReference>
<feature type="compositionally biased region" description="Low complexity" evidence="1">
    <location>
        <begin position="118"/>
        <end position="128"/>
    </location>
</feature>
<accession>A0ABX2BU74</accession>
<proteinExistence type="predicted"/>
<name>A0ABX2BU74_9BURK</name>
<organism evidence="3 4">
    <name type="scientific">Paraburkholderia solitsugae</name>
    <dbReference type="NCBI Taxonomy" id="2675748"/>
    <lineage>
        <taxon>Bacteria</taxon>
        <taxon>Pseudomonadati</taxon>
        <taxon>Pseudomonadota</taxon>
        <taxon>Betaproteobacteria</taxon>
        <taxon>Burkholderiales</taxon>
        <taxon>Burkholderiaceae</taxon>
        <taxon>Paraburkholderia</taxon>
    </lineage>
</organism>